<keyword evidence="1" id="KW-0732">Signal</keyword>
<name>A0A1I7L608_9BURK</name>
<dbReference type="STRING" id="1035707.SAMN05216552_1023111"/>
<organism evidence="2 3">
    <name type="scientific">Pseudoduganella namucuonensis</name>
    <dbReference type="NCBI Taxonomy" id="1035707"/>
    <lineage>
        <taxon>Bacteria</taxon>
        <taxon>Pseudomonadati</taxon>
        <taxon>Pseudomonadota</taxon>
        <taxon>Betaproteobacteria</taxon>
        <taxon>Burkholderiales</taxon>
        <taxon>Oxalobacteraceae</taxon>
        <taxon>Telluria group</taxon>
        <taxon>Pseudoduganella</taxon>
    </lineage>
</organism>
<reference evidence="3" key="1">
    <citation type="submission" date="2016-10" db="EMBL/GenBank/DDBJ databases">
        <authorList>
            <person name="Varghese N."/>
            <person name="Submissions S."/>
        </authorList>
    </citation>
    <scope>NUCLEOTIDE SEQUENCE [LARGE SCALE GENOMIC DNA]</scope>
    <source>
        <strain evidence="3">CGMCC 1.11014</strain>
    </source>
</reference>
<dbReference type="EMBL" id="FPBO01000023">
    <property type="protein sequence ID" value="SFV05179.1"/>
    <property type="molecule type" value="Genomic_DNA"/>
</dbReference>
<dbReference type="AlphaFoldDB" id="A0A1I7L608"/>
<sequence length="243" mass="26118">MAQKPLSSVPRPVLALLAAALAAQLAWSGAARPLAPPGSSAATGMPPPPPLDALRVASLGEPLAASRLVMLHAQSLDERPGAQASWRGMDYAALRSWLARALDLDPRSQYPLLAASHVYSAVNDQARTRVMLDFVHQRFKEDPDRRWPWLAHAAIAARHQLRDPRLAHQYAQALRLHATGPTVPAWARELDTVLQRDTSGLDALRAVAGGLLAGGHTTDPHELELLSRRLEQADAAAAGKPGF</sequence>
<dbReference type="Proteomes" id="UP000199391">
    <property type="component" value="Unassembled WGS sequence"/>
</dbReference>
<evidence type="ECO:0000313" key="2">
    <source>
        <dbReference type="EMBL" id="SFV05179.1"/>
    </source>
</evidence>
<gene>
    <name evidence="2" type="ORF">SAMN05216552_1023111</name>
</gene>
<protein>
    <submittedName>
        <fullName evidence="2">Uncharacterized protein</fullName>
    </submittedName>
</protein>
<proteinExistence type="predicted"/>
<feature type="signal peptide" evidence="1">
    <location>
        <begin position="1"/>
        <end position="22"/>
    </location>
</feature>
<evidence type="ECO:0000313" key="3">
    <source>
        <dbReference type="Proteomes" id="UP000199391"/>
    </source>
</evidence>
<accession>A0A1I7L608</accession>
<feature type="chain" id="PRO_5011780075" evidence="1">
    <location>
        <begin position="23"/>
        <end position="243"/>
    </location>
</feature>
<evidence type="ECO:0000256" key="1">
    <source>
        <dbReference type="SAM" id="SignalP"/>
    </source>
</evidence>
<dbReference type="RefSeq" id="WP_093557760.1">
    <property type="nucleotide sequence ID" value="NZ_FPBO01000023.1"/>
</dbReference>
<keyword evidence="3" id="KW-1185">Reference proteome</keyword>
<dbReference type="OrthoDB" id="8708240at2"/>